<dbReference type="AlphaFoldDB" id="A0A4R0RDX4"/>
<dbReference type="OrthoDB" id="373498at2759"/>
<dbReference type="GO" id="GO:0035241">
    <property type="term" value="F:protein-arginine omega-N monomethyltransferase activity"/>
    <property type="evidence" value="ECO:0007669"/>
    <property type="project" value="TreeGrafter"/>
</dbReference>
<evidence type="ECO:0000313" key="4">
    <source>
        <dbReference type="Proteomes" id="UP000292702"/>
    </source>
</evidence>
<dbReference type="Proteomes" id="UP000292702">
    <property type="component" value="Unassembled WGS sequence"/>
</dbReference>
<dbReference type="PANTHER" id="PTHR35517">
    <property type="entry name" value="PROTEIN ARGININE N-METHYLTRANSFERASE SFM1"/>
    <property type="match status" value="1"/>
</dbReference>
<keyword evidence="4" id="KW-1185">Reference proteome</keyword>
<dbReference type="Pfam" id="PF03625">
    <property type="entry name" value="DUF302"/>
    <property type="match status" value="1"/>
</dbReference>
<dbReference type="Pfam" id="PF04252">
    <property type="entry name" value="SFM1-like"/>
    <property type="match status" value="1"/>
</dbReference>
<name>A0A4R0RDX4_9APHY</name>
<evidence type="ECO:0000259" key="2">
    <source>
        <dbReference type="Pfam" id="PF03625"/>
    </source>
</evidence>
<dbReference type="CDD" id="cd14797">
    <property type="entry name" value="DUF302"/>
    <property type="match status" value="1"/>
</dbReference>
<dbReference type="SUPFAM" id="SSF103247">
    <property type="entry name" value="TT1751-like"/>
    <property type="match status" value="1"/>
</dbReference>
<dbReference type="PANTHER" id="PTHR35517:SF1">
    <property type="entry name" value="PROTEIN ARGININE N-METHYLTRANSFERASE SFM1"/>
    <property type="match status" value="1"/>
</dbReference>
<protein>
    <recommendedName>
        <fullName evidence="2">DUF302 domain-containing protein</fullName>
    </recommendedName>
</protein>
<dbReference type="InterPro" id="IPR035923">
    <property type="entry name" value="TT1751-like_sf"/>
</dbReference>
<comment type="caution">
    <text evidence="3">The sequence shown here is derived from an EMBL/GenBank/DDBJ whole genome shotgun (WGS) entry which is preliminary data.</text>
</comment>
<accession>A0A4R0RDX4</accession>
<gene>
    <name evidence="3" type="ORF">EIP91_009729</name>
</gene>
<feature type="compositionally biased region" description="Pro residues" evidence="1">
    <location>
        <begin position="33"/>
        <end position="45"/>
    </location>
</feature>
<reference evidence="3 4" key="1">
    <citation type="submission" date="2018-11" db="EMBL/GenBank/DDBJ databases">
        <title>Genome assembly of Steccherinum ochraceum LE-BIN_3174, the white-rot fungus of the Steccherinaceae family (The Residual Polyporoid clade, Polyporales, Basidiomycota).</title>
        <authorList>
            <person name="Fedorova T.V."/>
            <person name="Glazunova O.A."/>
            <person name="Landesman E.O."/>
            <person name="Moiseenko K.V."/>
            <person name="Psurtseva N.V."/>
            <person name="Savinova O.S."/>
            <person name="Shakhova N.V."/>
            <person name="Tyazhelova T.V."/>
            <person name="Vasina D.V."/>
        </authorList>
    </citation>
    <scope>NUCLEOTIDE SEQUENCE [LARGE SCALE GENOMIC DNA]</scope>
    <source>
        <strain evidence="3 4">LE-BIN_3174</strain>
    </source>
</reference>
<proteinExistence type="predicted"/>
<dbReference type="Gene3D" id="3.30.310.70">
    <property type="entry name" value="TT1751-like domain"/>
    <property type="match status" value="1"/>
</dbReference>
<evidence type="ECO:0000256" key="1">
    <source>
        <dbReference type="SAM" id="MobiDB-lite"/>
    </source>
</evidence>
<sequence length="423" mass="46075">MESTTAATSASTTNPAFIATVFPTSDLQSPHHPSTPPPPPTPLTMPTPVTKNVVPFTAQRIILSSKKSIKDVLAALDVEVNKAGGGINMMQMLSTAENKDQIVKGTNKLTEGKRDFVLFAAGSHSKWLSAYFGGQRKFLESQVYTIGNPLIAQAMLQHDLTAGLHVPPKLLVVELEGGKGTSIVYDLPSSVVLVGKPNAELKKAAEVLDEKFERMVKKHMQTLAGPSSRVCFTHVSSTSKISLESLFESPAPSVTTPELPPAPQSNVESTQRAEVKAFTQGVLDVMKAEGISLEKVCLLDPKAPQEISPEDGDGRFEWFLFGGILGDDPPRDRTSELRALGFPGRHLGPVQMTTDTALGVTKIVVEDKIPLNEIKYIDFPEIRFNAKESVNMPFRYIANGTEPILPPGMRKHLYDDLDRSFEF</sequence>
<feature type="region of interest" description="Disordered" evidence="1">
    <location>
        <begin position="250"/>
        <end position="269"/>
    </location>
</feature>
<dbReference type="InterPro" id="IPR005180">
    <property type="entry name" value="DUF302"/>
</dbReference>
<feature type="region of interest" description="Disordered" evidence="1">
    <location>
        <begin position="24"/>
        <end position="47"/>
    </location>
</feature>
<feature type="domain" description="DUF302" evidence="2">
    <location>
        <begin position="136"/>
        <end position="185"/>
    </location>
</feature>
<evidence type="ECO:0000313" key="3">
    <source>
        <dbReference type="EMBL" id="TCD60654.1"/>
    </source>
</evidence>
<dbReference type="CDD" id="cd18090">
    <property type="entry name" value="Arginine_MT_Sfm1"/>
    <property type="match status" value="1"/>
</dbReference>
<organism evidence="3 4">
    <name type="scientific">Steccherinum ochraceum</name>
    <dbReference type="NCBI Taxonomy" id="92696"/>
    <lineage>
        <taxon>Eukaryota</taxon>
        <taxon>Fungi</taxon>
        <taxon>Dikarya</taxon>
        <taxon>Basidiomycota</taxon>
        <taxon>Agaricomycotina</taxon>
        <taxon>Agaricomycetes</taxon>
        <taxon>Polyporales</taxon>
        <taxon>Steccherinaceae</taxon>
        <taxon>Steccherinum</taxon>
    </lineage>
</organism>
<dbReference type="InterPro" id="IPR007364">
    <property type="entry name" value="SFM1-like"/>
</dbReference>
<dbReference type="EMBL" id="RWJN01000563">
    <property type="protein sequence ID" value="TCD60654.1"/>
    <property type="molecule type" value="Genomic_DNA"/>
</dbReference>